<dbReference type="AlphaFoldDB" id="A0A7K1GLD1"/>
<protein>
    <recommendedName>
        <fullName evidence="3">Cytokinin riboside 5'-monophosphate phosphoribohydrolase</fullName>
        <ecNumber evidence="3">3.2.2.n1</ecNumber>
    </recommendedName>
</protein>
<evidence type="ECO:0000256" key="2">
    <source>
        <dbReference type="ARBA" id="ARBA00006763"/>
    </source>
</evidence>
<dbReference type="EC" id="3.2.2.n1" evidence="3"/>
<dbReference type="Gene3D" id="3.40.50.450">
    <property type="match status" value="1"/>
</dbReference>
<dbReference type="OrthoDB" id="9801098at2"/>
<comment type="catalytic activity">
    <reaction evidence="1">
        <text>AMP + H2O = D-ribose 5-phosphate + adenine</text>
        <dbReference type="Rhea" id="RHEA:20129"/>
        <dbReference type="ChEBI" id="CHEBI:15377"/>
        <dbReference type="ChEBI" id="CHEBI:16708"/>
        <dbReference type="ChEBI" id="CHEBI:78346"/>
        <dbReference type="ChEBI" id="CHEBI:456215"/>
        <dbReference type="EC" id="3.2.2.4"/>
    </reaction>
</comment>
<dbReference type="Pfam" id="PF03641">
    <property type="entry name" value="Lysine_decarbox"/>
    <property type="match status" value="1"/>
</dbReference>
<dbReference type="EMBL" id="WMJY01000011">
    <property type="protein sequence ID" value="MTH29626.1"/>
    <property type="molecule type" value="Genomic_DNA"/>
</dbReference>
<keyword evidence="3" id="KW-0378">Hydrolase</keyword>
<evidence type="ECO:0000313" key="4">
    <source>
        <dbReference type="EMBL" id="MTH29626.1"/>
    </source>
</evidence>
<proteinExistence type="inferred from homology"/>
<dbReference type="GO" id="GO:0005829">
    <property type="term" value="C:cytosol"/>
    <property type="evidence" value="ECO:0007669"/>
    <property type="project" value="TreeGrafter"/>
</dbReference>
<dbReference type="RefSeq" id="WP_155035622.1">
    <property type="nucleotide sequence ID" value="NZ_JAYMMG010000043.1"/>
</dbReference>
<gene>
    <name evidence="4" type="ORF">GJV77_06805</name>
</gene>
<evidence type="ECO:0000256" key="3">
    <source>
        <dbReference type="RuleBase" id="RU363015"/>
    </source>
</evidence>
<dbReference type="SUPFAM" id="SSF102405">
    <property type="entry name" value="MCP/YpsA-like"/>
    <property type="match status" value="1"/>
</dbReference>
<name>A0A7K1GLD1_9FLAO</name>
<evidence type="ECO:0000313" key="5">
    <source>
        <dbReference type="Proteomes" id="UP000488936"/>
    </source>
</evidence>
<organism evidence="4 5">
    <name type="scientific">Myroides pelagicus</name>
    <dbReference type="NCBI Taxonomy" id="270914"/>
    <lineage>
        <taxon>Bacteria</taxon>
        <taxon>Pseudomonadati</taxon>
        <taxon>Bacteroidota</taxon>
        <taxon>Flavobacteriia</taxon>
        <taxon>Flavobacteriales</taxon>
        <taxon>Flavobacteriaceae</taxon>
        <taxon>Myroides</taxon>
    </lineage>
</organism>
<dbReference type="GO" id="GO:0009691">
    <property type="term" value="P:cytokinin biosynthetic process"/>
    <property type="evidence" value="ECO:0007669"/>
    <property type="project" value="UniProtKB-UniRule"/>
</dbReference>
<dbReference type="Proteomes" id="UP000488936">
    <property type="component" value="Unassembled WGS sequence"/>
</dbReference>
<dbReference type="PANTHER" id="PTHR31223">
    <property type="entry name" value="LOG FAMILY PROTEIN YJL055W"/>
    <property type="match status" value="1"/>
</dbReference>
<comment type="similarity">
    <text evidence="2 3">Belongs to the LOG family.</text>
</comment>
<sequence length="190" mass="20753">MRYTVFCGSSSGIDKEFSDQAYALGKELASQQIGVVYGGAKVGLMGAVADGCLHHGGDVIGVLPRFLQDVELGHTGLTALILVDTMHERKAKMDELSEGIIALPGGYGTLEEFFEMLTWAQLGIHKKPVALLNIDGFYEPLLQMIENMITKGFLKQVNRDMIVVADTVGELLSLMSSYEAPKEGKWIKKE</sequence>
<dbReference type="GO" id="GO:0008714">
    <property type="term" value="F:AMP nucleosidase activity"/>
    <property type="evidence" value="ECO:0007669"/>
    <property type="project" value="UniProtKB-EC"/>
</dbReference>
<accession>A0A7K1GLD1</accession>
<dbReference type="NCBIfam" id="TIGR00730">
    <property type="entry name" value="Rossman fold protein, TIGR00730 family"/>
    <property type="match status" value="1"/>
</dbReference>
<evidence type="ECO:0000256" key="1">
    <source>
        <dbReference type="ARBA" id="ARBA00000274"/>
    </source>
</evidence>
<keyword evidence="3" id="KW-0203">Cytokinin biosynthesis</keyword>
<keyword evidence="5" id="KW-1185">Reference proteome</keyword>
<comment type="caution">
    <text evidence="4">The sequence shown here is derived from an EMBL/GenBank/DDBJ whole genome shotgun (WGS) entry which is preliminary data.</text>
</comment>
<reference evidence="4 5" key="1">
    <citation type="journal article" date="2006" name="Int. J. Syst. Evol. Microbiol.">
        <title>Myroides pelagicus sp. nov., isolated from seawater in Thailand.</title>
        <authorList>
            <person name="Yoon J."/>
            <person name="Maneerat S."/>
            <person name="Kawai F."/>
            <person name="Yokota A."/>
        </authorList>
    </citation>
    <scope>NUCLEOTIDE SEQUENCE [LARGE SCALE GENOMIC DNA]</scope>
    <source>
        <strain evidence="4 5">SM1T</strain>
    </source>
</reference>
<dbReference type="InterPro" id="IPR005269">
    <property type="entry name" value="LOG"/>
</dbReference>
<dbReference type="InterPro" id="IPR031100">
    <property type="entry name" value="LOG_fam"/>
</dbReference>
<dbReference type="PANTHER" id="PTHR31223:SF70">
    <property type="entry name" value="LOG FAMILY PROTEIN YJL055W"/>
    <property type="match status" value="1"/>
</dbReference>